<dbReference type="EC" id="5.6.2.4" evidence="5"/>
<dbReference type="InterPro" id="IPR011545">
    <property type="entry name" value="DEAD/DEAH_box_helicase_dom"/>
</dbReference>
<protein>
    <recommendedName>
        <fullName evidence="5">DNA 3'-5' helicase</fullName>
        <ecNumber evidence="5">5.6.2.4</ecNumber>
    </recommendedName>
</protein>
<dbReference type="AlphaFoldDB" id="A0AAD6UZ36"/>
<comment type="catalytic activity">
    <reaction evidence="4">
        <text>Couples ATP hydrolysis with the unwinding of duplex DNA by translocating in the 3'-5' direction.</text>
        <dbReference type="EC" id="5.6.2.4"/>
    </reaction>
</comment>
<dbReference type="GO" id="GO:0000724">
    <property type="term" value="P:double-strand break repair via homologous recombination"/>
    <property type="evidence" value="ECO:0007669"/>
    <property type="project" value="TreeGrafter"/>
</dbReference>
<dbReference type="SUPFAM" id="SSF52540">
    <property type="entry name" value="P-loop containing nucleoside triphosphate hydrolases"/>
    <property type="match status" value="1"/>
</dbReference>
<evidence type="ECO:0000256" key="5">
    <source>
        <dbReference type="ARBA" id="ARBA00034808"/>
    </source>
</evidence>
<evidence type="ECO:0000259" key="6">
    <source>
        <dbReference type="PROSITE" id="PS51192"/>
    </source>
</evidence>
<dbReference type="GO" id="GO:0043138">
    <property type="term" value="F:3'-5' DNA helicase activity"/>
    <property type="evidence" value="ECO:0007669"/>
    <property type="project" value="UniProtKB-EC"/>
</dbReference>
<feature type="domain" description="Helicase ATP-binding" evidence="6">
    <location>
        <begin position="67"/>
        <end position="250"/>
    </location>
</feature>
<dbReference type="SMART" id="SM00487">
    <property type="entry name" value="DEXDc"/>
    <property type="match status" value="1"/>
</dbReference>
<dbReference type="GO" id="GO:0005694">
    <property type="term" value="C:chromosome"/>
    <property type="evidence" value="ECO:0007669"/>
    <property type="project" value="TreeGrafter"/>
</dbReference>
<evidence type="ECO:0000256" key="2">
    <source>
        <dbReference type="ARBA" id="ARBA00023125"/>
    </source>
</evidence>
<gene>
    <name evidence="7" type="ORF">GGX14DRAFT_304251</name>
</gene>
<dbReference type="GO" id="GO:0005524">
    <property type="term" value="F:ATP binding"/>
    <property type="evidence" value="ECO:0007669"/>
    <property type="project" value="InterPro"/>
</dbReference>
<dbReference type="PROSITE" id="PS51192">
    <property type="entry name" value="HELICASE_ATP_BIND_1"/>
    <property type="match status" value="1"/>
</dbReference>
<dbReference type="GO" id="GO:0005737">
    <property type="term" value="C:cytoplasm"/>
    <property type="evidence" value="ECO:0007669"/>
    <property type="project" value="TreeGrafter"/>
</dbReference>
<sequence>LRYVHQLPLPDLIEFAATKMPPSLPLPSAYIDTLNDDYKTIAIRASILVFIASSGRMVPRQYQLESTNATAHGLDCMVDSGTGSGKTLCQIILNLLFPDTTSMTISPLKRLQTLQAAEFEQWGIRTMCINEDTPNDVRLWDQIQDGYYQHLIVQPEQLKTFQGHLPRLARLLKKPKFTKTIARVHVDEAHNHYLAGIPRHGLPPFRPAWGALDELRLRLPKATPFQALSGTLPPHIKTAVLRHLNFDPKSSVSLKLSANRPNIVYATHRIVGSLRDFRKLDFLVSNPYTFIVKSLIFHNDTQECAEAALYTDKLLPPHLRNTGIVRHYHGGMSKDYLTKSVLILSPRGTVQRVLESLNSC</sequence>
<evidence type="ECO:0000256" key="4">
    <source>
        <dbReference type="ARBA" id="ARBA00034617"/>
    </source>
</evidence>
<evidence type="ECO:0000313" key="7">
    <source>
        <dbReference type="EMBL" id="KAJ7193460.1"/>
    </source>
</evidence>
<dbReference type="PANTHER" id="PTHR13710:SF105">
    <property type="entry name" value="ATP-DEPENDENT DNA HELICASE Q1"/>
    <property type="match status" value="1"/>
</dbReference>
<keyword evidence="2" id="KW-0238">DNA-binding</keyword>
<dbReference type="GO" id="GO:0009378">
    <property type="term" value="F:four-way junction helicase activity"/>
    <property type="evidence" value="ECO:0007669"/>
    <property type="project" value="TreeGrafter"/>
</dbReference>
<keyword evidence="8" id="KW-1185">Reference proteome</keyword>
<dbReference type="EMBL" id="JARJCW010000108">
    <property type="protein sequence ID" value="KAJ7193460.1"/>
    <property type="molecule type" value="Genomic_DNA"/>
</dbReference>
<feature type="non-terminal residue" evidence="7">
    <location>
        <position position="1"/>
    </location>
</feature>
<evidence type="ECO:0000313" key="8">
    <source>
        <dbReference type="Proteomes" id="UP001219525"/>
    </source>
</evidence>
<dbReference type="InterPro" id="IPR027417">
    <property type="entry name" value="P-loop_NTPase"/>
</dbReference>
<comment type="caution">
    <text evidence="7">The sequence shown here is derived from an EMBL/GenBank/DDBJ whole genome shotgun (WGS) entry which is preliminary data.</text>
</comment>
<dbReference type="Pfam" id="PF00270">
    <property type="entry name" value="DEAD"/>
    <property type="match status" value="1"/>
</dbReference>
<dbReference type="Proteomes" id="UP001219525">
    <property type="component" value="Unassembled WGS sequence"/>
</dbReference>
<accession>A0AAD6UZ36</accession>
<keyword evidence="3" id="KW-0413">Isomerase</keyword>
<comment type="similarity">
    <text evidence="1">Belongs to the helicase family. RecQ subfamily.</text>
</comment>
<feature type="non-terminal residue" evidence="7">
    <location>
        <position position="360"/>
    </location>
</feature>
<dbReference type="GO" id="GO:0003677">
    <property type="term" value="F:DNA binding"/>
    <property type="evidence" value="ECO:0007669"/>
    <property type="project" value="UniProtKB-KW"/>
</dbReference>
<evidence type="ECO:0000256" key="1">
    <source>
        <dbReference type="ARBA" id="ARBA00005446"/>
    </source>
</evidence>
<dbReference type="InterPro" id="IPR014001">
    <property type="entry name" value="Helicase_ATP-bd"/>
</dbReference>
<dbReference type="PANTHER" id="PTHR13710">
    <property type="entry name" value="DNA HELICASE RECQ FAMILY MEMBER"/>
    <property type="match status" value="1"/>
</dbReference>
<reference evidence="7" key="1">
    <citation type="submission" date="2023-03" db="EMBL/GenBank/DDBJ databases">
        <title>Massive genome expansion in bonnet fungi (Mycena s.s.) driven by repeated elements and novel gene families across ecological guilds.</title>
        <authorList>
            <consortium name="Lawrence Berkeley National Laboratory"/>
            <person name="Harder C.B."/>
            <person name="Miyauchi S."/>
            <person name="Viragh M."/>
            <person name="Kuo A."/>
            <person name="Thoen E."/>
            <person name="Andreopoulos B."/>
            <person name="Lu D."/>
            <person name="Skrede I."/>
            <person name="Drula E."/>
            <person name="Henrissat B."/>
            <person name="Morin E."/>
            <person name="Kohler A."/>
            <person name="Barry K."/>
            <person name="LaButti K."/>
            <person name="Morin E."/>
            <person name="Salamov A."/>
            <person name="Lipzen A."/>
            <person name="Mereny Z."/>
            <person name="Hegedus B."/>
            <person name="Baldrian P."/>
            <person name="Stursova M."/>
            <person name="Weitz H."/>
            <person name="Taylor A."/>
            <person name="Grigoriev I.V."/>
            <person name="Nagy L.G."/>
            <person name="Martin F."/>
            <person name="Kauserud H."/>
        </authorList>
    </citation>
    <scope>NUCLEOTIDE SEQUENCE</scope>
    <source>
        <strain evidence="7">9144</strain>
    </source>
</reference>
<evidence type="ECO:0000256" key="3">
    <source>
        <dbReference type="ARBA" id="ARBA00023235"/>
    </source>
</evidence>
<organism evidence="7 8">
    <name type="scientific">Mycena pura</name>
    <dbReference type="NCBI Taxonomy" id="153505"/>
    <lineage>
        <taxon>Eukaryota</taxon>
        <taxon>Fungi</taxon>
        <taxon>Dikarya</taxon>
        <taxon>Basidiomycota</taxon>
        <taxon>Agaricomycotina</taxon>
        <taxon>Agaricomycetes</taxon>
        <taxon>Agaricomycetidae</taxon>
        <taxon>Agaricales</taxon>
        <taxon>Marasmiineae</taxon>
        <taxon>Mycenaceae</taxon>
        <taxon>Mycena</taxon>
    </lineage>
</organism>
<proteinExistence type="inferred from homology"/>
<dbReference type="Gene3D" id="3.40.50.300">
    <property type="entry name" value="P-loop containing nucleotide triphosphate hydrolases"/>
    <property type="match status" value="1"/>
</dbReference>
<name>A0AAD6UZ36_9AGAR</name>